<dbReference type="KEGG" id="mfy:HH212_13810"/>
<dbReference type="RefSeq" id="WP_170203000.1">
    <property type="nucleotide sequence ID" value="NZ_CP051685.1"/>
</dbReference>
<evidence type="ECO:0000256" key="4">
    <source>
        <dbReference type="RuleBase" id="RU003693"/>
    </source>
</evidence>
<dbReference type="Proteomes" id="UP000502415">
    <property type="component" value="Chromosome"/>
</dbReference>
<comment type="cofactor">
    <cofactor evidence="1 4">
        <name>pyridoxal 5'-phosphate</name>
        <dbReference type="ChEBI" id="CHEBI:597326"/>
    </cofactor>
</comment>
<reference evidence="6 7" key="1">
    <citation type="submission" date="2020-04" db="EMBL/GenBank/DDBJ databases">
        <title>Genome sequencing of novel species.</title>
        <authorList>
            <person name="Heo J."/>
            <person name="Kim S.-J."/>
            <person name="Kim J.-S."/>
            <person name="Hong S.-B."/>
            <person name="Kwon S.-W."/>
        </authorList>
    </citation>
    <scope>NUCLEOTIDE SEQUENCE [LARGE SCALE GENOMIC DNA]</scope>
    <source>
        <strain evidence="6 7">GN2-R2</strain>
    </source>
</reference>
<protein>
    <submittedName>
        <fullName evidence="6">Aminotransferase class I/II-fold pyridoxal phosphate-dependent enzyme</fullName>
    </submittedName>
</protein>
<dbReference type="PANTHER" id="PTHR13693:SF3">
    <property type="entry name" value="LD36009P"/>
    <property type="match status" value="1"/>
</dbReference>
<feature type="domain" description="Aminotransferase class I/classII large" evidence="5">
    <location>
        <begin position="39"/>
        <end position="390"/>
    </location>
</feature>
<name>A0A7Z2ZSX6_9BURK</name>
<dbReference type="AlphaFoldDB" id="A0A7Z2ZSX6"/>
<evidence type="ECO:0000259" key="5">
    <source>
        <dbReference type="Pfam" id="PF00155"/>
    </source>
</evidence>
<dbReference type="PANTHER" id="PTHR13693">
    <property type="entry name" value="CLASS II AMINOTRANSFERASE/8-AMINO-7-OXONONANOATE SYNTHASE"/>
    <property type="match status" value="1"/>
</dbReference>
<dbReference type="GO" id="GO:0030170">
    <property type="term" value="F:pyridoxal phosphate binding"/>
    <property type="evidence" value="ECO:0007669"/>
    <property type="project" value="InterPro"/>
</dbReference>
<keyword evidence="3 4" id="KW-0663">Pyridoxal phosphate</keyword>
<evidence type="ECO:0000256" key="2">
    <source>
        <dbReference type="ARBA" id="ARBA00022679"/>
    </source>
</evidence>
<dbReference type="GO" id="GO:0008483">
    <property type="term" value="F:transaminase activity"/>
    <property type="evidence" value="ECO:0007669"/>
    <property type="project" value="UniProtKB-KW"/>
</dbReference>
<keyword evidence="6" id="KW-0032">Aminotransferase</keyword>
<dbReference type="InterPro" id="IPR004839">
    <property type="entry name" value="Aminotransferase_I/II_large"/>
</dbReference>
<dbReference type="InterPro" id="IPR015424">
    <property type="entry name" value="PyrdxlP-dep_Trfase"/>
</dbReference>
<evidence type="ECO:0000313" key="6">
    <source>
        <dbReference type="EMBL" id="QJE00971.1"/>
    </source>
</evidence>
<evidence type="ECO:0000313" key="7">
    <source>
        <dbReference type="Proteomes" id="UP000502415"/>
    </source>
</evidence>
<dbReference type="Gene3D" id="3.40.640.10">
    <property type="entry name" value="Type I PLP-dependent aspartate aminotransferase-like (Major domain)"/>
    <property type="match status" value="1"/>
</dbReference>
<dbReference type="InterPro" id="IPR001917">
    <property type="entry name" value="Aminotrans_II_pyridoxalP_BS"/>
</dbReference>
<evidence type="ECO:0000256" key="3">
    <source>
        <dbReference type="ARBA" id="ARBA00022898"/>
    </source>
</evidence>
<accession>A0A7Z2ZSX6</accession>
<comment type="similarity">
    <text evidence="4">Belongs to the class-II pyridoxal-phosphate-dependent aminotransferase family.</text>
</comment>
<keyword evidence="2 6" id="KW-0808">Transferase</keyword>
<dbReference type="SUPFAM" id="SSF53383">
    <property type="entry name" value="PLP-dependent transferases"/>
    <property type="match status" value="1"/>
</dbReference>
<dbReference type="InterPro" id="IPR050087">
    <property type="entry name" value="AON_synthase_class-II"/>
</dbReference>
<dbReference type="EMBL" id="CP051685">
    <property type="protein sequence ID" value="QJE00971.1"/>
    <property type="molecule type" value="Genomic_DNA"/>
</dbReference>
<dbReference type="Gene3D" id="3.90.1150.10">
    <property type="entry name" value="Aspartate Aminotransferase, domain 1"/>
    <property type="match status" value="1"/>
</dbReference>
<sequence length="399" mass="43579">MHDLADIADWLHTSAIHHESTVHDTLPDPVFRVNGAPAVSFSTNNYLALANHPRLVDAAKAGLERYGVGNCESRLLGGDLPVYRELERRLGALKHKSDAVLFVTGYMTNIGVLSTLVKAGMLARLHGFRPKKRRRYAYFTDEYNHISIREGILMSGADRHVYRHADMDHLESLLKAADGISPIIVSDGVFSMEGTIAPLPALTALAERYGAILYIDDAHATGILGQNGGGTSEHFNCYSPAIMQMGTLSKALGAIGGFVALERDMADVLRLTSSAYGFTCPPPPDQANALLAALDLLEEEPERRARLWDNQRYFVERMAPLGYHMVSTSTPIVPVLIGDAARCQHFARALRDEGVHVDAIQFPAVPVGQARLRFMLNAAHTRAQIDHVVGVMARLASAL</sequence>
<dbReference type="PROSITE" id="PS00599">
    <property type="entry name" value="AA_TRANSFER_CLASS_2"/>
    <property type="match status" value="1"/>
</dbReference>
<keyword evidence="7" id="KW-1185">Reference proteome</keyword>
<evidence type="ECO:0000256" key="1">
    <source>
        <dbReference type="ARBA" id="ARBA00001933"/>
    </source>
</evidence>
<dbReference type="InterPro" id="IPR015422">
    <property type="entry name" value="PyrdxlP-dep_Trfase_small"/>
</dbReference>
<gene>
    <name evidence="6" type="ORF">HH212_13810</name>
</gene>
<dbReference type="InterPro" id="IPR015421">
    <property type="entry name" value="PyrdxlP-dep_Trfase_major"/>
</dbReference>
<dbReference type="Pfam" id="PF00155">
    <property type="entry name" value="Aminotran_1_2"/>
    <property type="match status" value="1"/>
</dbReference>
<proteinExistence type="inferred from homology"/>
<organism evidence="6 7">
    <name type="scientific">Massilia forsythiae</name>
    <dbReference type="NCBI Taxonomy" id="2728020"/>
    <lineage>
        <taxon>Bacteria</taxon>
        <taxon>Pseudomonadati</taxon>
        <taxon>Pseudomonadota</taxon>
        <taxon>Betaproteobacteria</taxon>
        <taxon>Burkholderiales</taxon>
        <taxon>Oxalobacteraceae</taxon>
        <taxon>Telluria group</taxon>
        <taxon>Massilia</taxon>
    </lineage>
</organism>